<comment type="catalytic activity">
    <reaction evidence="12">
        <text>ATP + H2O = ADP + phosphate + H(+)</text>
        <dbReference type="Rhea" id="RHEA:13065"/>
        <dbReference type="ChEBI" id="CHEBI:15377"/>
        <dbReference type="ChEBI" id="CHEBI:15378"/>
        <dbReference type="ChEBI" id="CHEBI:30616"/>
        <dbReference type="ChEBI" id="CHEBI:43474"/>
        <dbReference type="ChEBI" id="CHEBI:456216"/>
    </reaction>
    <physiologicalReaction direction="left-to-right" evidence="12">
        <dbReference type="Rhea" id="RHEA:13066"/>
    </physiologicalReaction>
</comment>
<evidence type="ECO:0000256" key="10">
    <source>
        <dbReference type="ARBA" id="ARBA00032509"/>
    </source>
</evidence>
<evidence type="ECO:0000256" key="6">
    <source>
        <dbReference type="ARBA" id="ARBA00022801"/>
    </source>
</evidence>
<keyword evidence="5" id="KW-0547">Nucleotide-binding</keyword>
<comment type="similarity">
    <text evidence="2">Belongs to the AAA ATPase family.</text>
</comment>
<evidence type="ECO:0000256" key="9">
    <source>
        <dbReference type="ARBA" id="ARBA00023136"/>
    </source>
</evidence>
<dbReference type="GO" id="GO:0016887">
    <property type="term" value="F:ATP hydrolysis activity"/>
    <property type="evidence" value="ECO:0007669"/>
    <property type="project" value="InterPro"/>
</dbReference>
<dbReference type="AlphaFoldDB" id="A0A6G1GBH5"/>
<evidence type="ECO:0000256" key="13">
    <source>
        <dbReference type="SAM" id="MobiDB-lite"/>
    </source>
</evidence>
<dbReference type="FunFam" id="3.10.330.10:FF:000011">
    <property type="entry name" value="Peroxisome biogenesis protein peroxin 1"/>
    <property type="match status" value="1"/>
</dbReference>
<dbReference type="SUPFAM" id="SSF54585">
    <property type="entry name" value="Cdc48 domain 2-like"/>
    <property type="match status" value="1"/>
</dbReference>
<keyword evidence="4" id="KW-0962">Peroxisome biogenesis</keyword>
<dbReference type="GO" id="GO:0005829">
    <property type="term" value="C:cytosol"/>
    <property type="evidence" value="ECO:0007669"/>
    <property type="project" value="TreeGrafter"/>
</dbReference>
<dbReference type="InterPro" id="IPR003960">
    <property type="entry name" value="ATPase_AAA_CS"/>
</dbReference>
<dbReference type="GO" id="GO:0005524">
    <property type="term" value="F:ATP binding"/>
    <property type="evidence" value="ECO:0007669"/>
    <property type="project" value="UniProtKB-KW"/>
</dbReference>
<accession>A0A6G1GBH5</accession>
<dbReference type="SUPFAM" id="SSF52540">
    <property type="entry name" value="P-loop containing nucleoside triphosphate hydrolases"/>
    <property type="match status" value="2"/>
</dbReference>
<dbReference type="Pfam" id="PF17862">
    <property type="entry name" value="AAA_lid_3"/>
    <property type="match status" value="1"/>
</dbReference>
<dbReference type="CDD" id="cd19526">
    <property type="entry name" value="RecA-like_PEX1_r2"/>
    <property type="match status" value="1"/>
</dbReference>
<feature type="compositionally biased region" description="Basic and acidic residues" evidence="13">
    <location>
        <begin position="230"/>
        <end position="241"/>
    </location>
</feature>
<feature type="region of interest" description="Disordered" evidence="13">
    <location>
        <begin position="168"/>
        <end position="190"/>
    </location>
</feature>
<protein>
    <recommendedName>
        <fullName evidence="11">Peroxisomal ATPase PEX1</fullName>
    </recommendedName>
    <alternativeName>
        <fullName evidence="10">Peroxin-1</fullName>
    </alternativeName>
</protein>
<name>A0A6G1GBH5_9PEZI</name>
<feature type="compositionally biased region" description="Low complexity" evidence="13">
    <location>
        <begin position="419"/>
        <end position="428"/>
    </location>
</feature>
<comment type="subcellular location">
    <subcellularLocation>
        <location evidence="1">Membrane</location>
    </subcellularLocation>
</comment>
<dbReference type="InterPro" id="IPR003959">
    <property type="entry name" value="ATPase_AAA_core"/>
</dbReference>
<evidence type="ECO:0000256" key="3">
    <source>
        <dbReference type="ARBA" id="ARBA00022448"/>
    </source>
</evidence>
<dbReference type="GeneID" id="54419298"/>
<dbReference type="InterPro" id="IPR003593">
    <property type="entry name" value="AAA+_ATPase"/>
</dbReference>
<evidence type="ECO:0000259" key="14">
    <source>
        <dbReference type="SMART" id="SM00382"/>
    </source>
</evidence>
<keyword evidence="7" id="KW-0067">ATP-binding</keyword>
<keyword evidence="6" id="KW-0378">Hydrolase</keyword>
<reference evidence="17" key="2">
    <citation type="submission" date="2020-04" db="EMBL/GenBank/DDBJ databases">
        <authorList>
            <consortium name="NCBI Genome Project"/>
        </authorList>
    </citation>
    <scope>NUCLEOTIDE SEQUENCE</scope>
    <source>
        <strain evidence="17">CBS 781.70</strain>
    </source>
</reference>
<evidence type="ECO:0000256" key="8">
    <source>
        <dbReference type="ARBA" id="ARBA00022927"/>
    </source>
</evidence>
<feature type="non-terminal residue" evidence="15">
    <location>
        <position position="1272"/>
    </location>
</feature>
<keyword evidence="16" id="KW-1185">Reference proteome</keyword>
<feature type="region of interest" description="Disordered" evidence="13">
    <location>
        <begin position="224"/>
        <end position="272"/>
    </location>
</feature>
<dbReference type="Pfam" id="PF00004">
    <property type="entry name" value="AAA"/>
    <property type="match status" value="2"/>
</dbReference>
<organism evidence="15">
    <name type="scientific">Eremomyces bilateralis CBS 781.70</name>
    <dbReference type="NCBI Taxonomy" id="1392243"/>
    <lineage>
        <taxon>Eukaryota</taxon>
        <taxon>Fungi</taxon>
        <taxon>Dikarya</taxon>
        <taxon>Ascomycota</taxon>
        <taxon>Pezizomycotina</taxon>
        <taxon>Dothideomycetes</taxon>
        <taxon>Dothideomycetes incertae sedis</taxon>
        <taxon>Eremomycetales</taxon>
        <taxon>Eremomycetaceae</taxon>
        <taxon>Eremomyces</taxon>
    </lineage>
</organism>
<keyword evidence="3" id="KW-0813">Transport</keyword>
<feature type="region of interest" description="Disordered" evidence="13">
    <location>
        <begin position="727"/>
        <end position="778"/>
    </location>
</feature>
<dbReference type="Gene3D" id="1.10.8.60">
    <property type="match status" value="2"/>
</dbReference>
<reference evidence="17" key="3">
    <citation type="submission" date="2025-04" db="UniProtKB">
        <authorList>
            <consortium name="RefSeq"/>
        </authorList>
    </citation>
    <scope>IDENTIFICATION</scope>
    <source>
        <strain evidence="17">CBS 781.70</strain>
    </source>
</reference>
<evidence type="ECO:0000256" key="5">
    <source>
        <dbReference type="ARBA" id="ARBA00022741"/>
    </source>
</evidence>
<dbReference type="InterPro" id="IPR009010">
    <property type="entry name" value="Asp_de-COase-like_dom_sf"/>
</dbReference>
<keyword evidence="8" id="KW-0653">Protein transport</keyword>
<feature type="region of interest" description="Disordered" evidence="13">
    <location>
        <begin position="419"/>
        <end position="444"/>
    </location>
</feature>
<dbReference type="OrthoDB" id="2187at2759"/>
<evidence type="ECO:0000313" key="17">
    <source>
        <dbReference type="RefSeq" id="XP_033537034.1"/>
    </source>
</evidence>
<dbReference type="SUPFAM" id="SSF50692">
    <property type="entry name" value="ADC-like"/>
    <property type="match status" value="1"/>
</dbReference>
<dbReference type="FunFam" id="3.40.50.300:FF:000149">
    <property type="entry name" value="Nuclear valosin-containing protein-like"/>
    <property type="match status" value="1"/>
</dbReference>
<dbReference type="InterPro" id="IPR050168">
    <property type="entry name" value="AAA_ATPase_domain"/>
</dbReference>
<sequence>MAQSGQSVQGEIALLELKNCLVNLPISLVSALVNANTIAQNVVVEISYREPSPTGSSQTSGSTPRSIFVGWTGMQSKRKVAPVVGRDGLARGSREQDVSVVEIDTTFARLLGLHNLQKVGISLHLEPIQATTINIEPLTAADWEMIELHAQFLELNFLSQVRALPNPLYEPPSKNKEASKRPPHPITLHLSPTSTANIVVTSLAPAPSNTTPFVKISPDAEIIVAPKTRQKSEKGTGRETRSVGSAGRRSAGGKSGASAARNRHRDDPSNRGCLFLRGVDRSLASEWFDDEPPSETQKDGLKVWVDRQLLMSKQLKGVNWVSVSLVKPLGLQEPADPQKEAEIEKPAAKVVAKLEAWDDAPDSNHMALSTLLCQVLAAEGLVGGIVRIEAAPLQVAKPSAMKGSRDSAVKTLKVFPFATSDSSSKTSSIKFGGESKQEKDEASERLKTLFGKGPLGNGLCDGPITDGMVLPSIEGVPGALTWPGGLVRFEPPQTPNDSSKPSTFWFLGAERKFSFDTQPEIGMPSSKLTLSVPGEPLPAKIPEMVGIDHLIEDLRMHLGNSSSVLLTGGLGSGKTNLAQLLAKQLRDESLYNVVYFPCRSLVTEETRVGTIKENLERVFASAAWGARLGGRSIVVLDDMDRLTPVETELQVGGENGRSRHVSECLCAIVRQYCTEDSGIVLLATAPGKESVNNVIIGGHVVREIVTVKAPNKEGRRKVLELLTKRHASLQEEPKQSNGISEHSRQPSRARAWHSRENSSDFSDLGSRPGTPRIDDNHTESFVVDPSIDFLEIAGQTDGYMPGDLVLLASRARNEALIRVVSSQTDSHNDSGPATLSEADFTSALKGFTPASLRNVTLQQSTTRWDSIGGLHTTRQVLLETLQYPTTYAPIFSSCPLRLRSGLLLYGYPGCGKTLLASAVASECGLNFISVKGPEILNKYIGASEKGVRDLFERAEAARPCVLFFDEFDSIAPKRGHDSTGVTDRVVNQLLTLMDGAEGLSGVYVLAATSRPDLIDPALLRPGRLDKSLICDMPTLEDRVDILKALGTKVKFSDDVWSPDNAPGDNGKLVDVARRTEGFSGADLRAVVQNAQLEAIHELLDQDDANDIGSSKMADGKPKPNGVSKGPPKPTGQLDFFHFQFGEDERSYAVGSGETSTAKLAERANIAAKLSNMQAARRRQKQLQEQQQGTSHDHEDARSLHSVPAEATEAKTESKQPKVSWKHLVGALSTTRASISAPEQRRLQRIYDDFVGGRSGDLPNGQGGNEIGGRSSL</sequence>
<evidence type="ECO:0000313" key="16">
    <source>
        <dbReference type="Proteomes" id="UP000504638"/>
    </source>
</evidence>
<evidence type="ECO:0000256" key="11">
    <source>
        <dbReference type="ARBA" id="ARBA00034532"/>
    </source>
</evidence>
<dbReference type="PROSITE" id="PS00674">
    <property type="entry name" value="AAA"/>
    <property type="match status" value="1"/>
</dbReference>
<dbReference type="PANTHER" id="PTHR23077:SF12">
    <property type="entry name" value="PEROXISOMAL ATPASE PEX1"/>
    <property type="match status" value="1"/>
</dbReference>
<dbReference type="Gene3D" id="3.10.330.10">
    <property type="match status" value="1"/>
</dbReference>
<dbReference type="SMART" id="SM00382">
    <property type="entry name" value="AAA"/>
    <property type="match status" value="2"/>
</dbReference>
<feature type="domain" description="AAA+ ATPase" evidence="14">
    <location>
        <begin position="560"/>
        <end position="715"/>
    </location>
</feature>
<dbReference type="InterPro" id="IPR015342">
    <property type="entry name" value="PEX1-N_C-lobe"/>
</dbReference>
<dbReference type="Gene3D" id="3.40.50.300">
    <property type="entry name" value="P-loop containing nucleotide triphosphate hydrolases"/>
    <property type="match status" value="2"/>
</dbReference>
<feature type="region of interest" description="Disordered" evidence="13">
    <location>
        <begin position="1249"/>
        <end position="1272"/>
    </location>
</feature>
<dbReference type="InterPro" id="IPR041569">
    <property type="entry name" value="AAA_lid_3"/>
</dbReference>
<feature type="region of interest" description="Disordered" evidence="13">
    <location>
        <begin position="1171"/>
        <end position="1217"/>
    </location>
</feature>
<evidence type="ECO:0000313" key="15">
    <source>
        <dbReference type="EMBL" id="KAF1815403.1"/>
    </source>
</evidence>
<evidence type="ECO:0000256" key="4">
    <source>
        <dbReference type="ARBA" id="ARBA00022593"/>
    </source>
</evidence>
<dbReference type="GO" id="GO:0016558">
    <property type="term" value="P:protein import into peroxisome matrix"/>
    <property type="evidence" value="ECO:0007669"/>
    <property type="project" value="TreeGrafter"/>
</dbReference>
<evidence type="ECO:0000256" key="1">
    <source>
        <dbReference type="ARBA" id="ARBA00004370"/>
    </source>
</evidence>
<dbReference type="Proteomes" id="UP000504638">
    <property type="component" value="Unplaced"/>
</dbReference>
<dbReference type="InterPro" id="IPR027417">
    <property type="entry name" value="P-loop_NTPase"/>
</dbReference>
<evidence type="ECO:0000256" key="12">
    <source>
        <dbReference type="ARBA" id="ARBA00048778"/>
    </source>
</evidence>
<evidence type="ECO:0000256" key="2">
    <source>
        <dbReference type="ARBA" id="ARBA00006914"/>
    </source>
</evidence>
<evidence type="ECO:0000256" key="7">
    <source>
        <dbReference type="ARBA" id="ARBA00022840"/>
    </source>
</evidence>
<feature type="region of interest" description="Disordered" evidence="13">
    <location>
        <begin position="1101"/>
        <end position="1134"/>
    </location>
</feature>
<dbReference type="EMBL" id="ML975151">
    <property type="protein sequence ID" value="KAF1815403.1"/>
    <property type="molecule type" value="Genomic_DNA"/>
</dbReference>
<dbReference type="CDD" id="cd00009">
    <property type="entry name" value="AAA"/>
    <property type="match status" value="1"/>
</dbReference>
<dbReference type="RefSeq" id="XP_033537034.1">
    <property type="nucleotide sequence ID" value="XM_033678728.1"/>
</dbReference>
<dbReference type="PANTHER" id="PTHR23077">
    <property type="entry name" value="AAA-FAMILY ATPASE"/>
    <property type="match status" value="1"/>
</dbReference>
<dbReference type="InterPro" id="IPR029067">
    <property type="entry name" value="CDC48_domain_2-like_sf"/>
</dbReference>
<gene>
    <name evidence="15 17" type="ORF">P152DRAFT_455109</name>
</gene>
<proteinExistence type="inferred from homology"/>
<reference evidence="15 17" key="1">
    <citation type="submission" date="2020-01" db="EMBL/GenBank/DDBJ databases">
        <authorList>
            <consortium name="DOE Joint Genome Institute"/>
            <person name="Haridas S."/>
            <person name="Albert R."/>
            <person name="Binder M."/>
            <person name="Bloem J."/>
            <person name="Labutti K."/>
            <person name="Salamov A."/>
            <person name="Andreopoulos B."/>
            <person name="Baker S.E."/>
            <person name="Barry K."/>
            <person name="Bills G."/>
            <person name="Bluhm B.H."/>
            <person name="Cannon C."/>
            <person name="Castanera R."/>
            <person name="Culley D.E."/>
            <person name="Daum C."/>
            <person name="Ezra D."/>
            <person name="Gonzalez J.B."/>
            <person name="Henrissat B."/>
            <person name="Kuo A."/>
            <person name="Liang C."/>
            <person name="Lipzen A."/>
            <person name="Lutzoni F."/>
            <person name="Magnuson J."/>
            <person name="Mondo S."/>
            <person name="Nolan M."/>
            <person name="Ohm R."/>
            <person name="Pangilinan J."/>
            <person name="Park H.-J."/>
            <person name="Ramirez L."/>
            <person name="Alfaro M."/>
            <person name="Sun H."/>
            <person name="Tritt A."/>
            <person name="Yoshinaga Y."/>
            <person name="Zwiers L.-H."/>
            <person name="Turgeon B.G."/>
            <person name="Goodwin S.B."/>
            <person name="Spatafora J.W."/>
            <person name="Crous P.W."/>
            <person name="Grigoriev I.V."/>
        </authorList>
    </citation>
    <scope>NUCLEOTIDE SEQUENCE</scope>
    <source>
        <strain evidence="15 17">CBS 781.70</strain>
    </source>
</reference>
<dbReference type="GO" id="GO:0005778">
    <property type="term" value="C:peroxisomal membrane"/>
    <property type="evidence" value="ECO:0007669"/>
    <property type="project" value="TreeGrafter"/>
</dbReference>
<feature type="domain" description="AAA+ ATPase" evidence="14">
    <location>
        <begin position="898"/>
        <end position="1033"/>
    </location>
</feature>
<keyword evidence="9" id="KW-0472">Membrane</keyword>
<dbReference type="Pfam" id="PF09262">
    <property type="entry name" value="PEX-1N"/>
    <property type="match status" value="1"/>
</dbReference>
<feature type="compositionally biased region" description="Basic and acidic residues" evidence="13">
    <location>
        <begin position="433"/>
        <end position="444"/>
    </location>
</feature>